<sequence>MSRLHRGDETGQKMRRSFDRSERGIMSRRQPQLGGPVADEVVQQREMERKLRTELARGQVLPPT</sequence>
<feature type="compositionally biased region" description="Basic and acidic residues" evidence="1">
    <location>
        <begin position="1"/>
        <end position="25"/>
    </location>
</feature>
<accession>A0A840V5L8</accession>
<dbReference type="AlphaFoldDB" id="A0A840V5L8"/>
<keyword evidence="3" id="KW-1185">Reference proteome</keyword>
<gene>
    <name evidence="2" type="ORF">HNR46_003571</name>
</gene>
<evidence type="ECO:0000313" key="3">
    <source>
        <dbReference type="Proteomes" id="UP000557717"/>
    </source>
</evidence>
<organism evidence="2 3">
    <name type="scientific">Haloferula luteola</name>
    <dbReference type="NCBI Taxonomy" id="595692"/>
    <lineage>
        <taxon>Bacteria</taxon>
        <taxon>Pseudomonadati</taxon>
        <taxon>Verrucomicrobiota</taxon>
        <taxon>Verrucomicrobiia</taxon>
        <taxon>Verrucomicrobiales</taxon>
        <taxon>Verrucomicrobiaceae</taxon>
        <taxon>Haloferula</taxon>
    </lineage>
</organism>
<proteinExistence type="predicted"/>
<reference evidence="2 3" key="1">
    <citation type="submission" date="2020-08" db="EMBL/GenBank/DDBJ databases">
        <title>Genomic Encyclopedia of Type Strains, Phase IV (KMG-IV): sequencing the most valuable type-strain genomes for metagenomic binning, comparative biology and taxonomic classification.</title>
        <authorList>
            <person name="Goeker M."/>
        </authorList>
    </citation>
    <scope>NUCLEOTIDE SEQUENCE [LARGE SCALE GENOMIC DNA]</scope>
    <source>
        <strain evidence="2 3">YC6886</strain>
    </source>
</reference>
<name>A0A840V5L8_9BACT</name>
<dbReference type="Proteomes" id="UP000557717">
    <property type="component" value="Unassembled WGS sequence"/>
</dbReference>
<evidence type="ECO:0000313" key="2">
    <source>
        <dbReference type="EMBL" id="MBB5353315.1"/>
    </source>
</evidence>
<comment type="caution">
    <text evidence="2">The sequence shown here is derived from an EMBL/GenBank/DDBJ whole genome shotgun (WGS) entry which is preliminary data.</text>
</comment>
<evidence type="ECO:0000256" key="1">
    <source>
        <dbReference type="SAM" id="MobiDB-lite"/>
    </source>
</evidence>
<protein>
    <submittedName>
        <fullName evidence="2">Uncharacterized protein</fullName>
    </submittedName>
</protein>
<feature type="region of interest" description="Disordered" evidence="1">
    <location>
        <begin position="1"/>
        <end position="39"/>
    </location>
</feature>
<dbReference type="EMBL" id="JACHFD010000024">
    <property type="protein sequence ID" value="MBB5353315.1"/>
    <property type="molecule type" value="Genomic_DNA"/>
</dbReference>